<dbReference type="AlphaFoldDB" id="A0AAN9I6B9"/>
<name>A0AAN9I6B9_CROPI</name>
<proteinExistence type="predicted"/>
<reference evidence="1 2" key="1">
    <citation type="submission" date="2024-01" db="EMBL/GenBank/DDBJ databases">
        <title>The genomes of 5 underutilized Papilionoideae crops provide insights into root nodulation and disease resistanc.</title>
        <authorList>
            <person name="Yuan L."/>
        </authorList>
    </citation>
    <scope>NUCLEOTIDE SEQUENCE [LARGE SCALE GENOMIC DNA]</scope>
    <source>
        <strain evidence="1">ZHUSHIDOU_FW_LH</strain>
        <tissue evidence="1">Leaf</tissue>
    </source>
</reference>
<dbReference type="Proteomes" id="UP001372338">
    <property type="component" value="Unassembled WGS sequence"/>
</dbReference>
<comment type="caution">
    <text evidence="1">The sequence shown here is derived from an EMBL/GenBank/DDBJ whole genome shotgun (WGS) entry which is preliminary data.</text>
</comment>
<dbReference type="EMBL" id="JAYWIO010000005">
    <property type="protein sequence ID" value="KAK7261851.1"/>
    <property type="molecule type" value="Genomic_DNA"/>
</dbReference>
<organism evidence="1 2">
    <name type="scientific">Crotalaria pallida</name>
    <name type="common">Smooth rattlebox</name>
    <name type="synonym">Crotalaria striata</name>
    <dbReference type="NCBI Taxonomy" id="3830"/>
    <lineage>
        <taxon>Eukaryota</taxon>
        <taxon>Viridiplantae</taxon>
        <taxon>Streptophyta</taxon>
        <taxon>Embryophyta</taxon>
        <taxon>Tracheophyta</taxon>
        <taxon>Spermatophyta</taxon>
        <taxon>Magnoliopsida</taxon>
        <taxon>eudicotyledons</taxon>
        <taxon>Gunneridae</taxon>
        <taxon>Pentapetalae</taxon>
        <taxon>rosids</taxon>
        <taxon>fabids</taxon>
        <taxon>Fabales</taxon>
        <taxon>Fabaceae</taxon>
        <taxon>Papilionoideae</taxon>
        <taxon>50 kb inversion clade</taxon>
        <taxon>genistoids sensu lato</taxon>
        <taxon>core genistoids</taxon>
        <taxon>Crotalarieae</taxon>
        <taxon>Crotalaria</taxon>
    </lineage>
</organism>
<keyword evidence="2" id="KW-1185">Reference proteome</keyword>
<accession>A0AAN9I6B9</accession>
<gene>
    <name evidence="1" type="ORF">RIF29_28174</name>
</gene>
<sequence length="161" mass="18202">MEKVRIRRASTSHSKPSIHLHFWFFLSPISDPLPLHSRPHSHGSLYLLPQQITHDLTFSTTPHLPPSTNHCFSDRPSLLSVLDLRLLFSDRRWWPPSQISVVDLPLLFSADSQIVDGSLTDPPPSPPNLTAIALDLLLHRSSALILCTMEGVIFLFYKKIP</sequence>
<evidence type="ECO:0000313" key="1">
    <source>
        <dbReference type="EMBL" id="KAK7261851.1"/>
    </source>
</evidence>
<protein>
    <submittedName>
        <fullName evidence="1">Uncharacterized protein</fullName>
    </submittedName>
</protein>
<evidence type="ECO:0000313" key="2">
    <source>
        <dbReference type="Proteomes" id="UP001372338"/>
    </source>
</evidence>